<proteinExistence type="predicted"/>
<dbReference type="PROSITE" id="PS50009">
    <property type="entry name" value="RASGEF_CAT"/>
    <property type="match status" value="1"/>
</dbReference>
<dbReference type="CDD" id="cd13310">
    <property type="entry name" value="PH_RalGPS1_2"/>
    <property type="match status" value="1"/>
</dbReference>
<dbReference type="Pfam" id="PF00617">
    <property type="entry name" value="RasGEF"/>
    <property type="match status" value="1"/>
</dbReference>
<evidence type="ECO:0000313" key="5">
    <source>
        <dbReference type="Proteomes" id="UP000694941"/>
    </source>
</evidence>
<reference evidence="6" key="1">
    <citation type="submission" date="2025-08" db="UniProtKB">
        <authorList>
            <consortium name="RefSeq"/>
        </authorList>
    </citation>
    <scope>IDENTIFICATION</scope>
    <source>
        <tissue evidence="6">Muscle</tissue>
    </source>
</reference>
<dbReference type="InterPro" id="IPR011993">
    <property type="entry name" value="PH-like_dom_sf"/>
</dbReference>
<evidence type="ECO:0000259" key="3">
    <source>
        <dbReference type="PROSITE" id="PS50003"/>
    </source>
</evidence>
<evidence type="ECO:0000313" key="6">
    <source>
        <dbReference type="RefSeq" id="XP_013772507.2"/>
    </source>
</evidence>
<dbReference type="InterPro" id="IPR036964">
    <property type="entry name" value="RASGEF_cat_dom_sf"/>
</dbReference>
<evidence type="ECO:0000256" key="2">
    <source>
        <dbReference type="PROSITE-ProRule" id="PRU00168"/>
    </source>
</evidence>
<sequence length="558" mass="63719">MKYCEMAAEFAPGSLAALRIEESSDTTDSRWSHSTKSYDAVVFDVLRVAPEDFASQLTLLDLPVFKAIQPEELSSCGWNRKDKLTIAPNVVGLTRRFNHVSFWAVKEILNGQTAKQRGETVVHFIKIAKRLHELNNLHSEFAIISALQSASIFRLSRTWAQVSKRDKATFEKLAEIFSERNNFEKFREHVSNFKLPCIPYLGIYLTDIVYIDVAHPESRGLENHQRHMQMNNILRIIADFQQSTYYQLPVLSHVQNYLMSVQYIEELQRFMEEDNYKASLKLEPPDTHPSLSHSREDLNFSESNRSLHVPGVMIARSSGSMPGHGHMGTKFVPCHRKARSLGTNIFASSSACELTTYKSPTACKMRHLLDDSVLEIAPQLSRATSLGPDQGEINNGLDHMDESSDLFLPMKHTSGSEELTPELIEGQMRFQGCLKRKTLLKEGKKPVVSSWMRYWVSLWGTSLIYFSPKTLKGHDRPDFKSTPSKITSIVDWMVVRSENPRQPDTFQLSDPLKGNIYKFRAGTQLKALEWCYYLHEATKQYQEQPPANLMTFDEGVIE</sequence>
<dbReference type="Proteomes" id="UP000694941">
    <property type="component" value="Unplaced"/>
</dbReference>
<dbReference type="InterPro" id="IPR001849">
    <property type="entry name" value="PH_domain"/>
</dbReference>
<dbReference type="Gene3D" id="1.10.840.10">
    <property type="entry name" value="Ras guanine-nucleotide exchange factors catalytic domain"/>
    <property type="match status" value="1"/>
</dbReference>
<dbReference type="RefSeq" id="XP_013772507.2">
    <property type="nucleotide sequence ID" value="XM_013917053.2"/>
</dbReference>
<name>A0ABM1B0V5_LIMPO</name>
<protein>
    <submittedName>
        <fullName evidence="6">Ras-specific guanine nucleotide-releasing factor RalGPS2-like</fullName>
    </submittedName>
</protein>
<evidence type="ECO:0000256" key="1">
    <source>
        <dbReference type="ARBA" id="ARBA00022658"/>
    </source>
</evidence>
<feature type="domain" description="PH" evidence="3">
    <location>
        <begin position="427"/>
        <end position="539"/>
    </location>
</feature>
<gene>
    <name evidence="6" type="primary">LOC106457616</name>
</gene>
<dbReference type="SMART" id="SM00147">
    <property type="entry name" value="RasGEF"/>
    <property type="match status" value="1"/>
</dbReference>
<dbReference type="PANTHER" id="PTHR23113:SF368">
    <property type="entry name" value="CELL DIVISION CONTROL PROTEIN 25"/>
    <property type="match status" value="1"/>
</dbReference>
<evidence type="ECO:0000259" key="4">
    <source>
        <dbReference type="PROSITE" id="PS50009"/>
    </source>
</evidence>
<dbReference type="SUPFAM" id="SSF50729">
    <property type="entry name" value="PH domain-like"/>
    <property type="match status" value="1"/>
</dbReference>
<dbReference type="InterPro" id="IPR008937">
    <property type="entry name" value="Ras-like_GEF"/>
</dbReference>
<dbReference type="PROSITE" id="PS50003">
    <property type="entry name" value="PH_DOMAIN"/>
    <property type="match status" value="1"/>
</dbReference>
<dbReference type="SMART" id="SM00233">
    <property type="entry name" value="PH"/>
    <property type="match status" value="1"/>
</dbReference>
<dbReference type="InterPro" id="IPR023578">
    <property type="entry name" value="Ras_GEF_dom_sf"/>
</dbReference>
<dbReference type="SUPFAM" id="SSF48366">
    <property type="entry name" value="Ras GEF"/>
    <property type="match status" value="1"/>
</dbReference>
<dbReference type="Gene3D" id="2.30.29.30">
    <property type="entry name" value="Pleckstrin-homology domain (PH domain)/Phosphotyrosine-binding domain (PTB)"/>
    <property type="match status" value="1"/>
</dbReference>
<dbReference type="PANTHER" id="PTHR23113">
    <property type="entry name" value="GUANINE NUCLEOTIDE EXCHANGE FACTOR"/>
    <property type="match status" value="1"/>
</dbReference>
<dbReference type="InterPro" id="IPR001895">
    <property type="entry name" value="RASGEF_cat_dom"/>
</dbReference>
<keyword evidence="1 2" id="KW-0344">Guanine-nucleotide releasing factor</keyword>
<dbReference type="Pfam" id="PF00169">
    <property type="entry name" value="PH"/>
    <property type="match status" value="1"/>
</dbReference>
<dbReference type="GeneID" id="106457616"/>
<dbReference type="CDD" id="cd00155">
    <property type="entry name" value="RasGEF"/>
    <property type="match status" value="1"/>
</dbReference>
<keyword evidence="5" id="KW-1185">Reference proteome</keyword>
<organism evidence="5 6">
    <name type="scientific">Limulus polyphemus</name>
    <name type="common">Atlantic horseshoe crab</name>
    <dbReference type="NCBI Taxonomy" id="6850"/>
    <lineage>
        <taxon>Eukaryota</taxon>
        <taxon>Metazoa</taxon>
        <taxon>Ecdysozoa</taxon>
        <taxon>Arthropoda</taxon>
        <taxon>Chelicerata</taxon>
        <taxon>Merostomata</taxon>
        <taxon>Xiphosura</taxon>
        <taxon>Limulidae</taxon>
        <taxon>Limulus</taxon>
    </lineage>
</organism>
<feature type="domain" description="Ras-GEF" evidence="4">
    <location>
        <begin position="49"/>
        <end position="285"/>
    </location>
</feature>
<accession>A0ABM1B0V5</accession>